<gene>
    <name evidence="2" type="ORF">OGZ51_07170</name>
</gene>
<proteinExistence type="predicted"/>
<dbReference type="Proteomes" id="UP001152614">
    <property type="component" value="Unassembled WGS sequence"/>
</dbReference>
<dbReference type="RefSeq" id="WP_278228972.1">
    <property type="nucleotide sequence ID" value="NZ_JAOWLY010000006.1"/>
</dbReference>
<reference evidence="2" key="1">
    <citation type="submission" date="2022-10" db="EMBL/GenBank/DDBJ databases">
        <authorList>
            <person name="Turner M.S."/>
            <person name="Huang W."/>
        </authorList>
    </citation>
    <scope>NUCLEOTIDE SEQUENCE</scope>
    <source>
        <strain evidence="2">3</strain>
    </source>
</reference>
<dbReference type="AlphaFoldDB" id="A0A9X4NH20"/>
<feature type="transmembrane region" description="Helical" evidence="1">
    <location>
        <begin position="112"/>
        <end position="132"/>
    </location>
</feature>
<evidence type="ECO:0000313" key="2">
    <source>
        <dbReference type="EMBL" id="MDG4983921.1"/>
    </source>
</evidence>
<feature type="transmembrane region" description="Helical" evidence="1">
    <location>
        <begin position="39"/>
        <end position="58"/>
    </location>
</feature>
<comment type="caution">
    <text evidence="2">The sequence shown here is derived from an EMBL/GenBank/DDBJ whole genome shotgun (WGS) entry which is preliminary data.</text>
</comment>
<sequence length="266" mass="31632">MLNHLITATPYLTELRKDIKNKKFWFVQSLTLIRATTKMINLLVMLYSIMIIMSWFLHSSMLNFSHVQQNNIVNSLQVFIYFGLYFELALWMIKTFVGVSPLNFVRFFSRELFYSLFIITINLALSQAFIQSVTTDDFLSFIISGFLIFNFMKFILFKLLFRKVTKEKSLKTWKEWLVLDKVEKRYDYLPSDSSSNHAIEEAEYCSCLTHIVTVRLKYSKIRVCREFRTLYSKTENEVTDLWLGEETKVYSLLEKLKQKLTNHSKL</sequence>
<keyword evidence="1" id="KW-0472">Membrane</keyword>
<keyword evidence="1" id="KW-1133">Transmembrane helix</keyword>
<feature type="transmembrane region" description="Helical" evidence="1">
    <location>
        <begin position="78"/>
        <end position="100"/>
    </location>
</feature>
<evidence type="ECO:0000313" key="3">
    <source>
        <dbReference type="Proteomes" id="UP001152614"/>
    </source>
</evidence>
<feature type="transmembrane region" description="Helical" evidence="1">
    <location>
        <begin position="138"/>
        <end position="161"/>
    </location>
</feature>
<accession>A0A9X4NH20</accession>
<reference evidence="2" key="2">
    <citation type="journal article" date="2023" name="Food Microbiol.">
        <title>Evaluation of the fermentation potential of lactic acid bacteria isolated from herbs, fruits and vegetables as starter cultures in nut-based milk alternatives.</title>
        <authorList>
            <person name="Huang W."/>
            <person name="Dong A."/>
            <person name="Pham H.T."/>
            <person name="Zhou C."/>
            <person name="Huo Z."/>
            <person name="Watjen A.P."/>
            <person name="Prakash S."/>
            <person name="Bang-Berthelsen C.H."/>
            <person name="Turner M.S."/>
        </authorList>
    </citation>
    <scope>NUCLEOTIDE SEQUENCE</scope>
    <source>
        <strain evidence="2">3</strain>
    </source>
</reference>
<dbReference type="EMBL" id="JAOWLY010000006">
    <property type="protein sequence ID" value="MDG4983921.1"/>
    <property type="molecule type" value="Genomic_DNA"/>
</dbReference>
<evidence type="ECO:0000256" key="1">
    <source>
        <dbReference type="SAM" id="Phobius"/>
    </source>
</evidence>
<protein>
    <submittedName>
        <fullName evidence="2">Uncharacterized protein</fullName>
    </submittedName>
</protein>
<organism evidence="2 3">
    <name type="scientific">Lactococcus lactis</name>
    <dbReference type="NCBI Taxonomy" id="1358"/>
    <lineage>
        <taxon>Bacteria</taxon>
        <taxon>Bacillati</taxon>
        <taxon>Bacillota</taxon>
        <taxon>Bacilli</taxon>
        <taxon>Lactobacillales</taxon>
        <taxon>Streptococcaceae</taxon>
        <taxon>Lactococcus</taxon>
    </lineage>
</organism>
<keyword evidence="1" id="KW-0812">Transmembrane</keyword>
<name>A0A9X4NH20_9LACT</name>